<gene>
    <name evidence="2" type="ORF">ABSL23_12295</name>
</gene>
<organism evidence="2">
    <name type="scientific">Halobacterium sp. NMX12-1</name>
    <dbReference type="NCBI Taxonomy" id="3166650"/>
    <lineage>
        <taxon>Archaea</taxon>
        <taxon>Methanobacteriati</taxon>
        <taxon>Methanobacteriota</taxon>
        <taxon>Stenosarchaea group</taxon>
        <taxon>Halobacteria</taxon>
        <taxon>Halobacteriales</taxon>
        <taxon>Halobacteriaceae</taxon>
        <taxon>Halobacterium</taxon>
    </lineage>
</organism>
<feature type="transmembrane region" description="Helical" evidence="1">
    <location>
        <begin position="39"/>
        <end position="57"/>
    </location>
</feature>
<name>A0AAU8CAV6_9EURY</name>
<sequence length="194" mass="20611">MSRSQREARSVRRNAVVGWSLLGAVLVSAAYSTATGDRLWAVFEAAFVGIAALPALASRDWRVLVPWPLLAVGALAVVGQTLGFHEELTAYTAVAAFALVGVAELEAYTRVEMSRRFTIAFAAMATMAVQGVWTVGRFAADRTLGTDYVASQASVQWDFLFVTVVAAVVGVAFELYFGRADGGGSQEEPAVSDP</sequence>
<feature type="transmembrane region" description="Helical" evidence="1">
    <location>
        <begin position="64"/>
        <end position="82"/>
    </location>
</feature>
<keyword evidence="1" id="KW-0472">Membrane</keyword>
<accession>A0AAU8CAV6</accession>
<protein>
    <submittedName>
        <fullName evidence="2">Uncharacterized protein</fullName>
    </submittedName>
</protein>
<dbReference type="EMBL" id="CP159204">
    <property type="protein sequence ID" value="XCF16010.1"/>
    <property type="molecule type" value="Genomic_DNA"/>
</dbReference>
<keyword evidence="1" id="KW-1133">Transmembrane helix</keyword>
<dbReference type="GeneID" id="91109941"/>
<feature type="transmembrane region" description="Helical" evidence="1">
    <location>
        <begin position="117"/>
        <end position="139"/>
    </location>
</feature>
<reference evidence="2" key="1">
    <citation type="submission" date="2024-06" db="EMBL/GenBank/DDBJ databases">
        <title>Genome Sequence of an extremely halophilic archaeon isolated from Permian era halite, Salado Formation, Carlsbad, New Mexico: Halobacterium sp. strain NMX12-1.</title>
        <authorList>
            <person name="Sotoa L."/>
            <person name="DasSarma P."/>
            <person name="Anton B.P."/>
            <person name="Vincze T."/>
            <person name="Verma I."/>
            <person name="Eralp B."/>
            <person name="Powers D.W."/>
            <person name="Dozier B.L."/>
            <person name="Roberts R.J."/>
            <person name="DasSarma S."/>
        </authorList>
    </citation>
    <scope>NUCLEOTIDE SEQUENCE</scope>
    <source>
        <strain evidence="2">NMX12-1</strain>
    </source>
</reference>
<dbReference type="RefSeq" id="WP_353633928.1">
    <property type="nucleotide sequence ID" value="NZ_CP159204.1"/>
</dbReference>
<dbReference type="KEGG" id="hanx:ABSL23_12295"/>
<evidence type="ECO:0000313" key="2">
    <source>
        <dbReference type="EMBL" id="XCF16010.1"/>
    </source>
</evidence>
<dbReference type="AlphaFoldDB" id="A0AAU8CAV6"/>
<proteinExistence type="predicted"/>
<evidence type="ECO:0000256" key="1">
    <source>
        <dbReference type="SAM" id="Phobius"/>
    </source>
</evidence>
<keyword evidence="1" id="KW-0812">Transmembrane</keyword>
<feature type="transmembrane region" description="Helical" evidence="1">
    <location>
        <begin position="88"/>
        <end position="105"/>
    </location>
</feature>
<feature type="transmembrane region" description="Helical" evidence="1">
    <location>
        <begin position="159"/>
        <end position="177"/>
    </location>
</feature>